<sequence>MEASSSENLKVKKRMDEIGQDSGDEMQFSNLVEHRLTELENKEQEKAKGMEKMNKCLGTLEANYSFVLSDRDEWKKAFYNLIMPPKMMKRKAVKKMVKKQIAEAIEEYERTRVNPG</sequence>
<accession>A0A699QGH1</accession>
<dbReference type="AlphaFoldDB" id="A0A699QGH1"/>
<organism evidence="2">
    <name type="scientific">Tanacetum cinerariifolium</name>
    <name type="common">Dalmatian daisy</name>
    <name type="synonym">Chrysanthemum cinerariifolium</name>
    <dbReference type="NCBI Taxonomy" id="118510"/>
    <lineage>
        <taxon>Eukaryota</taxon>
        <taxon>Viridiplantae</taxon>
        <taxon>Streptophyta</taxon>
        <taxon>Embryophyta</taxon>
        <taxon>Tracheophyta</taxon>
        <taxon>Spermatophyta</taxon>
        <taxon>Magnoliopsida</taxon>
        <taxon>eudicotyledons</taxon>
        <taxon>Gunneridae</taxon>
        <taxon>Pentapetalae</taxon>
        <taxon>asterids</taxon>
        <taxon>campanulids</taxon>
        <taxon>Asterales</taxon>
        <taxon>Asteraceae</taxon>
        <taxon>Asteroideae</taxon>
        <taxon>Anthemideae</taxon>
        <taxon>Anthemidinae</taxon>
        <taxon>Tanacetum</taxon>
    </lineage>
</organism>
<feature type="region of interest" description="Disordered" evidence="1">
    <location>
        <begin position="1"/>
        <end position="26"/>
    </location>
</feature>
<proteinExistence type="predicted"/>
<reference evidence="2" key="1">
    <citation type="journal article" date="2019" name="Sci. Rep.">
        <title>Draft genome of Tanacetum cinerariifolium, the natural source of mosquito coil.</title>
        <authorList>
            <person name="Yamashiro T."/>
            <person name="Shiraishi A."/>
            <person name="Satake H."/>
            <person name="Nakayama K."/>
        </authorList>
    </citation>
    <scope>NUCLEOTIDE SEQUENCE</scope>
</reference>
<evidence type="ECO:0000256" key="1">
    <source>
        <dbReference type="SAM" id="MobiDB-lite"/>
    </source>
</evidence>
<dbReference type="EMBL" id="BKCJ011000653">
    <property type="protein sequence ID" value="GFC64044.1"/>
    <property type="molecule type" value="Genomic_DNA"/>
</dbReference>
<protein>
    <submittedName>
        <fullName evidence="2">Uncharacterized protein</fullName>
    </submittedName>
</protein>
<gene>
    <name evidence="2" type="ORF">Tci_836014</name>
</gene>
<name>A0A699QGH1_TANCI</name>
<feature type="non-terminal residue" evidence="2">
    <location>
        <position position="116"/>
    </location>
</feature>
<comment type="caution">
    <text evidence="2">The sequence shown here is derived from an EMBL/GenBank/DDBJ whole genome shotgun (WGS) entry which is preliminary data.</text>
</comment>
<evidence type="ECO:0000313" key="2">
    <source>
        <dbReference type="EMBL" id="GFC64044.1"/>
    </source>
</evidence>